<dbReference type="AlphaFoldDB" id="A0A8X7T609"/>
<organism evidence="2 3">
    <name type="scientific">Tilletia walkeri</name>
    <dbReference type="NCBI Taxonomy" id="117179"/>
    <lineage>
        <taxon>Eukaryota</taxon>
        <taxon>Fungi</taxon>
        <taxon>Dikarya</taxon>
        <taxon>Basidiomycota</taxon>
        <taxon>Ustilaginomycotina</taxon>
        <taxon>Exobasidiomycetes</taxon>
        <taxon>Tilletiales</taxon>
        <taxon>Tilletiaceae</taxon>
        <taxon>Tilletia</taxon>
    </lineage>
</organism>
<dbReference type="Proteomes" id="UP000078113">
    <property type="component" value="Unassembled WGS sequence"/>
</dbReference>
<feature type="compositionally biased region" description="Polar residues" evidence="1">
    <location>
        <begin position="1"/>
        <end position="11"/>
    </location>
</feature>
<gene>
    <name evidence="2" type="ORF">A4X09_0g2507</name>
</gene>
<keyword evidence="3" id="KW-1185">Reference proteome</keyword>
<reference evidence="2" key="2">
    <citation type="journal article" date="2019" name="IMA Fungus">
        <title>Genome sequencing and comparison of five Tilletia species to identify candidate genes for the detection of regulated species infecting wheat.</title>
        <authorList>
            <person name="Nguyen H.D.T."/>
            <person name="Sultana T."/>
            <person name="Kesanakurti P."/>
            <person name="Hambleton S."/>
        </authorList>
    </citation>
    <scope>NUCLEOTIDE SEQUENCE</scope>
    <source>
        <strain evidence="2">DAOMC 236422</strain>
    </source>
</reference>
<evidence type="ECO:0000313" key="2">
    <source>
        <dbReference type="EMBL" id="KAE8269819.1"/>
    </source>
</evidence>
<feature type="region of interest" description="Disordered" evidence="1">
    <location>
        <begin position="1"/>
        <end position="45"/>
    </location>
</feature>
<proteinExistence type="predicted"/>
<dbReference type="EMBL" id="LWDG02000076">
    <property type="protein sequence ID" value="KAE8269819.1"/>
    <property type="molecule type" value="Genomic_DNA"/>
</dbReference>
<sequence>MAGSTLLNKQAHSGRAHSSRTAAEQDAEGEQATRSQRRENQAKAKKEYVIWTKQRYDTENYAEIVTGTKIKAAPAAAMTMAMAMAMAGPCFRRASW</sequence>
<protein>
    <submittedName>
        <fullName evidence="2">Uncharacterized protein</fullName>
    </submittedName>
</protein>
<evidence type="ECO:0000256" key="1">
    <source>
        <dbReference type="SAM" id="MobiDB-lite"/>
    </source>
</evidence>
<reference evidence="2" key="1">
    <citation type="submission" date="2016-04" db="EMBL/GenBank/DDBJ databases">
        <authorList>
            <person name="Nguyen H.D."/>
            <person name="Samba Siva P."/>
            <person name="Cullis J."/>
            <person name="Levesque C.A."/>
            <person name="Hambleton S."/>
        </authorList>
    </citation>
    <scope>NUCLEOTIDE SEQUENCE</scope>
    <source>
        <strain evidence="2">DAOMC 236422</strain>
    </source>
</reference>
<name>A0A8X7T609_9BASI</name>
<comment type="caution">
    <text evidence="2">The sequence shown here is derived from an EMBL/GenBank/DDBJ whole genome shotgun (WGS) entry which is preliminary data.</text>
</comment>
<feature type="compositionally biased region" description="Basic and acidic residues" evidence="1">
    <location>
        <begin position="36"/>
        <end position="45"/>
    </location>
</feature>
<accession>A0A8X7T609</accession>
<evidence type="ECO:0000313" key="3">
    <source>
        <dbReference type="Proteomes" id="UP000078113"/>
    </source>
</evidence>